<dbReference type="AlphaFoldDB" id="A0A1Y1IJ78"/>
<dbReference type="EMBL" id="DF237643">
    <property type="protein sequence ID" value="GAQ90864.1"/>
    <property type="molecule type" value="Genomic_DNA"/>
</dbReference>
<keyword evidence="3" id="KW-1185">Reference proteome</keyword>
<comment type="similarity">
    <text evidence="1">Belongs to the UPF0728 family.</text>
</comment>
<name>A0A1Y1IJ78_KLENI</name>
<sequence>MGDQKQVVIRYGPYKDCGAEFCGVGHSSKRLERTQGELEKLGYSVMLEKIQTENVVQIWIGDKKVYQVDHIKDIKHDGSGEEHDNIMEVCQEYLD</sequence>
<evidence type="ECO:0000256" key="1">
    <source>
        <dbReference type="ARBA" id="ARBA00009973"/>
    </source>
</evidence>
<dbReference type="PANTHER" id="PTHR28448">
    <property type="entry name" value="UPF0728 PROTEIN C10ORF53"/>
    <property type="match status" value="1"/>
</dbReference>
<dbReference type="InterPro" id="IPR027885">
    <property type="entry name" value="UPF0728"/>
</dbReference>
<reference evidence="2 3" key="1">
    <citation type="journal article" date="2014" name="Nat. Commun.">
        <title>Klebsormidium flaccidum genome reveals primary factors for plant terrestrial adaptation.</title>
        <authorList>
            <person name="Hori K."/>
            <person name="Maruyama F."/>
            <person name="Fujisawa T."/>
            <person name="Togashi T."/>
            <person name="Yamamoto N."/>
            <person name="Seo M."/>
            <person name="Sato S."/>
            <person name="Yamada T."/>
            <person name="Mori H."/>
            <person name="Tajima N."/>
            <person name="Moriyama T."/>
            <person name="Ikeuchi M."/>
            <person name="Watanabe M."/>
            <person name="Wada H."/>
            <person name="Kobayashi K."/>
            <person name="Saito M."/>
            <person name="Masuda T."/>
            <person name="Sasaki-Sekimoto Y."/>
            <person name="Mashiguchi K."/>
            <person name="Awai K."/>
            <person name="Shimojima M."/>
            <person name="Masuda S."/>
            <person name="Iwai M."/>
            <person name="Nobusawa T."/>
            <person name="Narise T."/>
            <person name="Kondo S."/>
            <person name="Saito H."/>
            <person name="Sato R."/>
            <person name="Murakawa M."/>
            <person name="Ihara Y."/>
            <person name="Oshima-Yamada Y."/>
            <person name="Ohtaka K."/>
            <person name="Satoh M."/>
            <person name="Sonobe K."/>
            <person name="Ishii M."/>
            <person name="Ohtani R."/>
            <person name="Kanamori-Sato M."/>
            <person name="Honoki R."/>
            <person name="Miyazaki D."/>
            <person name="Mochizuki H."/>
            <person name="Umetsu J."/>
            <person name="Higashi K."/>
            <person name="Shibata D."/>
            <person name="Kamiya Y."/>
            <person name="Sato N."/>
            <person name="Nakamura Y."/>
            <person name="Tabata S."/>
            <person name="Ida S."/>
            <person name="Kurokawa K."/>
            <person name="Ohta H."/>
        </authorList>
    </citation>
    <scope>NUCLEOTIDE SEQUENCE [LARGE SCALE GENOMIC DNA]</scope>
    <source>
        <strain evidence="2 3">NIES-2285</strain>
    </source>
</reference>
<dbReference type="OrthoDB" id="10003460at2759"/>
<evidence type="ECO:0000313" key="3">
    <source>
        <dbReference type="Proteomes" id="UP000054558"/>
    </source>
</evidence>
<dbReference type="PANTHER" id="PTHR28448:SF1">
    <property type="entry name" value="UPF0728 PROTEIN C10ORF53"/>
    <property type="match status" value="1"/>
</dbReference>
<dbReference type="Pfam" id="PF15092">
    <property type="entry name" value="UPF0728"/>
    <property type="match status" value="1"/>
</dbReference>
<proteinExistence type="inferred from homology"/>
<gene>
    <name evidence="2" type="ORF">KFL_006940030</name>
</gene>
<organism evidence="2 3">
    <name type="scientific">Klebsormidium nitens</name>
    <name type="common">Green alga</name>
    <name type="synonym">Ulothrix nitens</name>
    <dbReference type="NCBI Taxonomy" id="105231"/>
    <lineage>
        <taxon>Eukaryota</taxon>
        <taxon>Viridiplantae</taxon>
        <taxon>Streptophyta</taxon>
        <taxon>Klebsormidiophyceae</taxon>
        <taxon>Klebsormidiales</taxon>
        <taxon>Klebsormidiaceae</taxon>
        <taxon>Klebsormidium</taxon>
    </lineage>
</organism>
<protein>
    <submittedName>
        <fullName evidence="2">Uncharacterized protein</fullName>
    </submittedName>
</protein>
<accession>A0A1Y1IJ78</accession>
<evidence type="ECO:0000313" key="2">
    <source>
        <dbReference type="EMBL" id="GAQ90864.1"/>
    </source>
</evidence>
<dbReference type="Proteomes" id="UP000054558">
    <property type="component" value="Unassembled WGS sequence"/>
</dbReference>